<gene>
    <name evidence="1" type="ORF">LITE_LOCUS10739</name>
</gene>
<dbReference type="EMBL" id="CAMGYJ010000004">
    <property type="protein sequence ID" value="CAI0400400.1"/>
    <property type="molecule type" value="Genomic_DNA"/>
</dbReference>
<comment type="caution">
    <text evidence="1">The sequence shown here is derived from an EMBL/GenBank/DDBJ whole genome shotgun (WGS) entry which is preliminary data.</text>
</comment>
<evidence type="ECO:0000313" key="1">
    <source>
        <dbReference type="EMBL" id="CAI0400400.1"/>
    </source>
</evidence>
<feature type="non-terminal residue" evidence="1">
    <location>
        <position position="1"/>
    </location>
</feature>
<reference evidence="1" key="1">
    <citation type="submission" date="2022-08" db="EMBL/GenBank/DDBJ databases">
        <authorList>
            <person name="Gutierrez-Valencia J."/>
        </authorList>
    </citation>
    <scope>NUCLEOTIDE SEQUENCE</scope>
</reference>
<evidence type="ECO:0000313" key="2">
    <source>
        <dbReference type="Proteomes" id="UP001154282"/>
    </source>
</evidence>
<organism evidence="1 2">
    <name type="scientific">Linum tenue</name>
    <dbReference type="NCBI Taxonomy" id="586396"/>
    <lineage>
        <taxon>Eukaryota</taxon>
        <taxon>Viridiplantae</taxon>
        <taxon>Streptophyta</taxon>
        <taxon>Embryophyta</taxon>
        <taxon>Tracheophyta</taxon>
        <taxon>Spermatophyta</taxon>
        <taxon>Magnoliopsida</taxon>
        <taxon>eudicotyledons</taxon>
        <taxon>Gunneridae</taxon>
        <taxon>Pentapetalae</taxon>
        <taxon>rosids</taxon>
        <taxon>fabids</taxon>
        <taxon>Malpighiales</taxon>
        <taxon>Linaceae</taxon>
        <taxon>Linum</taxon>
    </lineage>
</organism>
<dbReference type="AlphaFoldDB" id="A0AAV0ITC8"/>
<dbReference type="Proteomes" id="UP001154282">
    <property type="component" value="Unassembled WGS sequence"/>
</dbReference>
<proteinExistence type="predicted"/>
<keyword evidence="2" id="KW-1185">Reference proteome</keyword>
<sequence length="66" mass="7417">DGLVVLLTLRCQSNLLGSQREILVWFLQIGDVGSSRLGNFLPQTDNVLDEICRLIDDKLRDSMLLS</sequence>
<accession>A0AAV0ITC8</accession>
<feature type="non-terminal residue" evidence="1">
    <location>
        <position position="66"/>
    </location>
</feature>
<name>A0AAV0ITC8_9ROSI</name>
<protein>
    <submittedName>
        <fullName evidence="1">Uncharacterized protein</fullName>
    </submittedName>
</protein>